<organism evidence="1 2">
    <name type="scientific">Penicillium thymicola</name>
    <dbReference type="NCBI Taxonomy" id="293382"/>
    <lineage>
        <taxon>Eukaryota</taxon>
        <taxon>Fungi</taxon>
        <taxon>Dikarya</taxon>
        <taxon>Ascomycota</taxon>
        <taxon>Pezizomycotina</taxon>
        <taxon>Eurotiomycetes</taxon>
        <taxon>Eurotiomycetidae</taxon>
        <taxon>Eurotiales</taxon>
        <taxon>Aspergillaceae</taxon>
        <taxon>Penicillium</taxon>
    </lineage>
</organism>
<name>A0AAI9T882_PENTH</name>
<dbReference type="EMBL" id="LACB01000536">
    <property type="protein sequence ID" value="KAJ9482596.1"/>
    <property type="molecule type" value="Genomic_DNA"/>
</dbReference>
<dbReference type="AlphaFoldDB" id="A0AAI9T882"/>
<proteinExistence type="predicted"/>
<reference evidence="1" key="1">
    <citation type="submission" date="2015-06" db="EMBL/GenBank/DDBJ databases">
        <authorList>
            <person name="Nguyen H."/>
        </authorList>
    </citation>
    <scope>NUCLEOTIDE SEQUENCE</scope>
    <source>
        <strain evidence="1">DAOM 180753</strain>
    </source>
</reference>
<keyword evidence="2" id="KW-1185">Reference proteome</keyword>
<evidence type="ECO:0000313" key="1">
    <source>
        <dbReference type="EMBL" id="KAJ9482596.1"/>
    </source>
</evidence>
<accession>A0AAI9T882</accession>
<gene>
    <name evidence="1" type="ORF">VN97_g10828</name>
</gene>
<comment type="caution">
    <text evidence="1">The sequence shown here is derived from an EMBL/GenBank/DDBJ whole genome shotgun (WGS) entry which is preliminary data.</text>
</comment>
<dbReference type="Proteomes" id="UP001227192">
    <property type="component" value="Unassembled WGS sequence"/>
</dbReference>
<sequence>MIPTSAAFIPNLSKSGFSSFVLYLSSFFELRGGCGFKDWLADYLHLFIIDSIPPKSFSWGFFVLVLLVSRFPLILC</sequence>
<protein>
    <submittedName>
        <fullName evidence="1">Uncharacterized protein</fullName>
    </submittedName>
</protein>
<evidence type="ECO:0000313" key="2">
    <source>
        <dbReference type="Proteomes" id="UP001227192"/>
    </source>
</evidence>
<reference evidence="1" key="2">
    <citation type="journal article" date="2016" name="Fungal Biol.">
        <title>Ochratoxin A production by Penicillium thymicola.</title>
        <authorList>
            <person name="Nguyen H.D.T."/>
            <person name="McMullin D.R."/>
            <person name="Ponomareva E."/>
            <person name="Riley R."/>
            <person name="Pomraning K.R."/>
            <person name="Baker S.E."/>
            <person name="Seifert K.A."/>
        </authorList>
    </citation>
    <scope>NUCLEOTIDE SEQUENCE</scope>
    <source>
        <strain evidence="1">DAOM 180753</strain>
    </source>
</reference>